<sequence length="1586" mass="179932">MVDMTKSFYQDGVVFSNLTHLKISHLQKLESLFLGQPHHDIFQKLEELHISECNQLKHLIANEPREIVSDVKLEKISIYYCSRLKHLIANDAEKINSDSTQSRSSNSIFPKVKVISIFYCSQLEYLMPVSFAEGLVELEKLEIEGCSQLKYAFGQSNYKLEDESTNQNLNKPNSMKLHALKVLRLASLQKIVSICSESYYLVCPSMDSLKLQNCAQLNIMLNELESRQPYHIITKLSFVGLDCLETLFVGTLHTVGFGKLEEISISYCSQLKHLIANDAEKINSDGTQRRSHNSIFPKVKVINIFYCNQLEYLMLVSFAEGMLQLEKLEIEDCALLKYAFGQSNYEVEDPSSNYNLNKPNLMKLQDYLETLFVNTLHTIGFGKLEEISISYCSQLKHLRANDAEKINSDGTQQRSYNSIFPKVKGISIFHCSQLEYLMPVSFAEGLLQLEKLEIEDCALLKYAFGQSNYEVEDPSSNYNLNKPNLMKLQGLKVLRLVFLQKIVSICSESYYPVCPSMDSLELHNCPQLNIMLNLLKSRQIDHTITKCLINMTSYLCHNGIFCNLTKLYFHELDCLETLFVGTLHLGGLEKLEEISIWRCNHLKHLIANDVEKIILYGENSLSYNSILPKLKVIAIRDCQELEYLMPISFAKGLLQLKNVEITRASQLNEDQSNPDSEQVCLPELSTLIVEQCNKLKCLFSFTTSIEFPKLKFLVIKEAYELKEVITCDEKCDKREQLQVKFPDLEYVVLVQLPKLREVYREVELQTVRHRVVYHCPKLSLRSSDTLENLNEIYQDYYRKKIYEDFWEASYHERTVIEGILRILWLLMMKKKSNSGSIKEKDQERDQENPKCKETVVAPLSVHLEQSNKGRVEESPTFDDVTYAKLTSSPQTAGQPQQNEFEFLNLNKATSTSFNWLKEKEDHIEELGTDSKNKQHQENFDSLAELSTKMPEDQFGTVQLEEKSCNWGKFLTLSLSSGPQMVEESPLEKTASHQIVPEKLDLQVEELVQNAPMNEPLLMAEDQALERKKVSTSSQLSFSTGVPLPISIPSPTSPYFSNKSNAEGDHILGGFDLNKPPKEFFEATKQSSTSPQSNRGRVEEVPTMDVNLVTSAKAKTTGSLLDLPQIIEETENRSVQKICASAKSDVNTTSSDIVQNAPTNKPLSVAEEQALKQNKVVELPNKIDATTEPLNVCVSNESPSNILQELTTFSAETPPPISTPSPTFDIEEFTTRPSPSSITIPPRSSTSLELLDEQPMSGPKLMDQKEELEETQIHFQTSNGTNRIKKTVEASDQEGPKSSKGSDEEVPISSKATNPVRSLLKGQISGSPTKTYVVEDVEELKDDDLVRLLQSMEEDSDTSETAATNLTLEDNLVAEALTDLQFYLGVPLKGIASDEAASLRLEKALNFLSCHYFEDDIVSYELRASIDSLHQEFPSILSSFKQASATVDRFTLLEDKEKSMKEELPQRMESAVTLIGNISKTDMSMAEIQQEEASLIEQISRLQDELNNTERRKRECEAGLSSLQEQKNKCIAETKEFKTEFESVKEGKSRMIEDHRKAQQKLFKVNNKWSALCSQFEQNHSATRSLS</sequence>
<protein>
    <submittedName>
        <fullName evidence="1">Uncharacterized protein</fullName>
    </submittedName>
</protein>
<reference evidence="1 2" key="1">
    <citation type="journal article" date="2022" name="DNA Res.">
        <title>Chromosomal-level genome assembly of the orchid tree Bauhinia variegata (Leguminosae; Cercidoideae) supports the allotetraploid origin hypothesis of Bauhinia.</title>
        <authorList>
            <person name="Zhong Y."/>
            <person name="Chen Y."/>
            <person name="Zheng D."/>
            <person name="Pang J."/>
            <person name="Liu Y."/>
            <person name="Luo S."/>
            <person name="Meng S."/>
            <person name="Qian L."/>
            <person name="Wei D."/>
            <person name="Dai S."/>
            <person name="Zhou R."/>
        </authorList>
    </citation>
    <scope>NUCLEOTIDE SEQUENCE [LARGE SCALE GENOMIC DNA]</scope>
    <source>
        <strain evidence="1">BV-YZ2020</strain>
    </source>
</reference>
<dbReference type="Proteomes" id="UP000828941">
    <property type="component" value="Chromosome 10"/>
</dbReference>
<evidence type="ECO:0000313" key="2">
    <source>
        <dbReference type="Proteomes" id="UP000828941"/>
    </source>
</evidence>
<gene>
    <name evidence="1" type="ORF">L6164_024060</name>
</gene>
<proteinExistence type="predicted"/>
<comment type="caution">
    <text evidence="1">The sequence shown here is derived from an EMBL/GenBank/DDBJ whole genome shotgun (WGS) entry which is preliminary data.</text>
</comment>
<keyword evidence="2" id="KW-1185">Reference proteome</keyword>
<organism evidence="1 2">
    <name type="scientific">Bauhinia variegata</name>
    <name type="common">Purple orchid tree</name>
    <name type="synonym">Phanera variegata</name>
    <dbReference type="NCBI Taxonomy" id="167791"/>
    <lineage>
        <taxon>Eukaryota</taxon>
        <taxon>Viridiplantae</taxon>
        <taxon>Streptophyta</taxon>
        <taxon>Embryophyta</taxon>
        <taxon>Tracheophyta</taxon>
        <taxon>Spermatophyta</taxon>
        <taxon>Magnoliopsida</taxon>
        <taxon>eudicotyledons</taxon>
        <taxon>Gunneridae</taxon>
        <taxon>Pentapetalae</taxon>
        <taxon>rosids</taxon>
        <taxon>fabids</taxon>
        <taxon>Fabales</taxon>
        <taxon>Fabaceae</taxon>
        <taxon>Cercidoideae</taxon>
        <taxon>Cercideae</taxon>
        <taxon>Bauhiniinae</taxon>
        <taxon>Bauhinia</taxon>
    </lineage>
</organism>
<name>A0ACB9LWN3_BAUVA</name>
<dbReference type="EMBL" id="CM039435">
    <property type="protein sequence ID" value="KAI4316043.1"/>
    <property type="molecule type" value="Genomic_DNA"/>
</dbReference>
<accession>A0ACB9LWN3</accession>
<evidence type="ECO:0000313" key="1">
    <source>
        <dbReference type="EMBL" id="KAI4316043.1"/>
    </source>
</evidence>